<accession>A0A4Z0LYR7</accession>
<dbReference type="InterPro" id="IPR050315">
    <property type="entry name" value="FAD-oxidoreductase_2"/>
</dbReference>
<sequence length="565" mass="61293">MIRNLPQQWDMETDLVAIGSGIGGLSAAIAAHDEGASAMVLERADKVGGVTALSLGELWVAGNHLAAALGLEDSVDAGFRYLRRLSMGYGDEALILNKVVHAREALRYFERTIGLKMRVVRDAPDYYYKHSDDAVAEGRLLEVEPFPAQQLGDWQEKTRVSPVVPFGMTHEDMYGRGGTANIARWDFELMGERLGNDIRCLGPGLVAYFVKAALERDIPLHTGVNVEELIGDGERIIGVRATRDGKDLFIKANRGVVVAVSSYERHQELNKTLGQQLEPISYVFDTIDGANFRLAGPFGARVARVPDITLLGYNIPGEETEEGHPLPRGAMTSIGLPHVIVVNGAGKRFGNEAFYRQFNYTVDQIDGASQTHPNFPCWAILDTQAKDKYPFGSIMPDQAWPTGFGLQADSIAELAGKMGVDAQSLEATIGGFNRHAEQGEDPAFGRGTHPWSAWMCGDPFHKPNANLGPLNKPPFYAVELKRMGGSAIPAAGLLADEHCRALGWDNQPIPGLYVAGNSMARMETGAVMQSGISNARGMMHGYLIGHHVAGKPSELLQQAIARLAP</sequence>
<keyword evidence="4" id="KW-0560">Oxidoreductase</keyword>
<evidence type="ECO:0000256" key="3">
    <source>
        <dbReference type="ARBA" id="ARBA00022827"/>
    </source>
</evidence>
<dbReference type="Proteomes" id="UP000298050">
    <property type="component" value="Unassembled WGS sequence"/>
</dbReference>
<comment type="caution">
    <text evidence="6">The sequence shown here is derived from an EMBL/GenBank/DDBJ whole genome shotgun (WGS) entry which is preliminary data.</text>
</comment>
<dbReference type="InterPro" id="IPR027477">
    <property type="entry name" value="Succ_DH/fumarate_Rdtase_cat_sf"/>
</dbReference>
<protein>
    <submittedName>
        <fullName evidence="6">FAD-binding protein</fullName>
    </submittedName>
</protein>
<proteinExistence type="predicted"/>
<dbReference type="GO" id="GO:0016491">
    <property type="term" value="F:oxidoreductase activity"/>
    <property type="evidence" value="ECO:0007669"/>
    <property type="project" value="UniProtKB-KW"/>
</dbReference>
<name>A0A4Z0LYR7_9GAMM</name>
<dbReference type="Pfam" id="PF00890">
    <property type="entry name" value="FAD_binding_2"/>
    <property type="match status" value="1"/>
</dbReference>
<dbReference type="SUPFAM" id="SSF56425">
    <property type="entry name" value="Succinate dehydrogenase/fumarate reductase flavoprotein, catalytic domain"/>
    <property type="match status" value="1"/>
</dbReference>
<dbReference type="PANTHER" id="PTHR43400:SF10">
    <property type="entry name" value="3-OXOSTEROID 1-DEHYDROGENASE"/>
    <property type="match status" value="1"/>
</dbReference>
<dbReference type="SUPFAM" id="SSF51905">
    <property type="entry name" value="FAD/NAD(P)-binding domain"/>
    <property type="match status" value="1"/>
</dbReference>
<dbReference type="Gene3D" id="3.90.700.10">
    <property type="entry name" value="Succinate dehydrogenase/fumarate reductase flavoprotein, catalytic domain"/>
    <property type="match status" value="1"/>
</dbReference>
<evidence type="ECO:0000256" key="4">
    <source>
        <dbReference type="ARBA" id="ARBA00023002"/>
    </source>
</evidence>
<dbReference type="RefSeq" id="WP_135445431.1">
    <property type="nucleotide sequence ID" value="NZ_SRLE01000010.1"/>
</dbReference>
<reference evidence="6 7" key="1">
    <citation type="submission" date="2019-04" db="EMBL/GenBank/DDBJ databases">
        <title>Taxonomy of novel Haliea sp. from mangrove soil of West Coast of India.</title>
        <authorList>
            <person name="Verma A."/>
            <person name="Kumar P."/>
            <person name="Krishnamurthi S."/>
        </authorList>
    </citation>
    <scope>NUCLEOTIDE SEQUENCE [LARGE SCALE GENOMIC DNA]</scope>
    <source>
        <strain evidence="6 7">SAOS-164</strain>
    </source>
</reference>
<dbReference type="PANTHER" id="PTHR43400">
    <property type="entry name" value="FUMARATE REDUCTASE"/>
    <property type="match status" value="1"/>
</dbReference>
<evidence type="ECO:0000256" key="2">
    <source>
        <dbReference type="ARBA" id="ARBA00022630"/>
    </source>
</evidence>
<evidence type="ECO:0000313" key="7">
    <source>
        <dbReference type="Proteomes" id="UP000298050"/>
    </source>
</evidence>
<dbReference type="EMBL" id="SRLE01000010">
    <property type="protein sequence ID" value="TGD72316.1"/>
    <property type="molecule type" value="Genomic_DNA"/>
</dbReference>
<evidence type="ECO:0000256" key="1">
    <source>
        <dbReference type="ARBA" id="ARBA00001974"/>
    </source>
</evidence>
<dbReference type="PRINTS" id="PR00411">
    <property type="entry name" value="PNDRDTASEI"/>
</dbReference>
<dbReference type="InterPro" id="IPR003953">
    <property type="entry name" value="FAD-dep_OxRdtase_2_FAD-bd"/>
</dbReference>
<feature type="domain" description="FAD-dependent oxidoreductase 2 FAD-binding" evidence="5">
    <location>
        <begin position="14"/>
        <end position="530"/>
    </location>
</feature>
<keyword evidence="2" id="KW-0285">Flavoprotein</keyword>
<gene>
    <name evidence="6" type="ORF">E4634_15235</name>
</gene>
<keyword evidence="7" id="KW-1185">Reference proteome</keyword>
<evidence type="ECO:0000259" key="5">
    <source>
        <dbReference type="Pfam" id="PF00890"/>
    </source>
</evidence>
<dbReference type="Gene3D" id="3.50.50.60">
    <property type="entry name" value="FAD/NAD(P)-binding domain"/>
    <property type="match status" value="2"/>
</dbReference>
<dbReference type="GO" id="GO:0008202">
    <property type="term" value="P:steroid metabolic process"/>
    <property type="evidence" value="ECO:0007669"/>
    <property type="project" value="UniProtKB-ARBA"/>
</dbReference>
<comment type="cofactor">
    <cofactor evidence="1">
        <name>FAD</name>
        <dbReference type="ChEBI" id="CHEBI:57692"/>
    </cofactor>
</comment>
<organism evidence="6 7">
    <name type="scientific">Mangrovimicrobium sediminis</name>
    <dbReference type="NCBI Taxonomy" id="2562682"/>
    <lineage>
        <taxon>Bacteria</taxon>
        <taxon>Pseudomonadati</taxon>
        <taxon>Pseudomonadota</taxon>
        <taxon>Gammaproteobacteria</taxon>
        <taxon>Cellvibrionales</taxon>
        <taxon>Halieaceae</taxon>
        <taxon>Mangrovimicrobium</taxon>
    </lineage>
</organism>
<dbReference type="InterPro" id="IPR036188">
    <property type="entry name" value="FAD/NAD-bd_sf"/>
</dbReference>
<keyword evidence="3" id="KW-0274">FAD</keyword>
<dbReference type="AlphaFoldDB" id="A0A4Z0LYR7"/>
<evidence type="ECO:0000313" key="6">
    <source>
        <dbReference type="EMBL" id="TGD72316.1"/>
    </source>
</evidence>
<dbReference type="OrthoDB" id="9813348at2"/>